<keyword evidence="4" id="KW-0809">Transit peptide</keyword>
<dbReference type="EMBL" id="ML119060">
    <property type="protein sequence ID" value="ROT35872.1"/>
    <property type="molecule type" value="Genomic_DNA"/>
</dbReference>
<evidence type="ECO:0000256" key="2">
    <source>
        <dbReference type="ARBA" id="ARBA00004325"/>
    </source>
</evidence>
<accession>A0A3N2PMX0</accession>
<evidence type="ECO:0000256" key="5">
    <source>
        <dbReference type="ARBA" id="ARBA00022989"/>
    </source>
</evidence>
<dbReference type="OrthoDB" id="18175at2759"/>
<sequence>MGINLEVFKFGMYLMFPIGIMFYFGTNLDDRFSVQGFWPKAEHSHKIPFDRDEMKAEYARLLRRQREFERLKAGREGQQNQQQDN</sequence>
<evidence type="ECO:0000256" key="4">
    <source>
        <dbReference type="ARBA" id="ARBA00022946"/>
    </source>
</evidence>
<gene>
    <name evidence="10" type="ORF">SODALDRAFT_328262</name>
</gene>
<feature type="transmembrane region" description="Helical" evidence="9">
    <location>
        <begin position="7"/>
        <end position="25"/>
    </location>
</feature>
<evidence type="ECO:0000256" key="3">
    <source>
        <dbReference type="ARBA" id="ARBA00022692"/>
    </source>
</evidence>
<dbReference type="GeneID" id="39579123"/>
<evidence type="ECO:0000256" key="1">
    <source>
        <dbReference type="ARBA" id="ARBA00004167"/>
    </source>
</evidence>
<dbReference type="Pfam" id="PF09803">
    <property type="entry name" value="Pet100"/>
    <property type="match status" value="1"/>
</dbReference>
<evidence type="ECO:0000313" key="10">
    <source>
        <dbReference type="EMBL" id="ROT35872.1"/>
    </source>
</evidence>
<evidence type="ECO:0000256" key="9">
    <source>
        <dbReference type="SAM" id="Phobius"/>
    </source>
</evidence>
<name>A0A3N2PMX0_SODAK</name>
<dbReference type="AlphaFoldDB" id="A0A3N2PMX0"/>
<comment type="subcellular location">
    <subcellularLocation>
        <location evidence="1">Membrane</location>
        <topology evidence="1">Single-pass membrane protein</topology>
    </subcellularLocation>
    <subcellularLocation>
        <location evidence="2">Mitochondrion membrane</location>
    </subcellularLocation>
</comment>
<proteinExistence type="inferred from homology"/>
<feature type="non-terminal residue" evidence="10">
    <location>
        <position position="85"/>
    </location>
</feature>
<dbReference type="GO" id="GO:0033617">
    <property type="term" value="P:mitochondrial respiratory chain complex IV assembly"/>
    <property type="evidence" value="ECO:0007669"/>
    <property type="project" value="InterPro"/>
</dbReference>
<reference evidence="10 11" key="1">
    <citation type="journal article" date="2018" name="Mol. Ecol.">
        <title>The obligate alkalophilic soda-lake fungus Sodiomyces alkalinus has shifted to a protein diet.</title>
        <authorList>
            <person name="Grum-Grzhimaylo A.A."/>
            <person name="Falkoski D.L."/>
            <person name="van den Heuvel J."/>
            <person name="Valero-Jimenez C.A."/>
            <person name="Min B."/>
            <person name="Choi I.G."/>
            <person name="Lipzen A."/>
            <person name="Daum C.G."/>
            <person name="Aanen D.K."/>
            <person name="Tsang A."/>
            <person name="Henrissat B."/>
            <person name="Bilanenko E.N."/>
            <person name="de Vries R.P."/>
            <person name="van Kan J.A.L."/>
            <person name="Grigoriev I.V."/>
            <person name="Debets A.J.M."/>
        </authorList>
    </citation>
    <scope>NUCLEOTIDE SEQUENCE [LARGE SCALE GENOMIC DNA]</scope>
    <source>
        <strain evidence="10 11">F11</strain>
    </source>
</reference>
<protein>
    <recommendedName>
        <fullName evidence="12">Mitochondrial cytochrome c oxidase assembly factor</fullName>
    </recommendedName>
</protein>
<evidence type="ECO:0000256" key="8">
    <source>
        <dbReference type="ARBA" id="ARBA00038077"/>
    </source>
</evidence>
<evidence type="ECO:0000256" key="7">
    <source>
        <dbReference type="ARBA" id="ARBA00023136"/>
    </source>
</evidence>
<dbReference type="GO" id="GO:0051082">
    <property type="term" value="F:unfolded protein binding"/>
    <property type="evidence" value="ECO:0007669"/>
    <property type="project" value="TreeGrafter"/>
</dbReference>
<dbReference type="PANTHER" id="PTHR33968">
    <property type="entry name" value="PROTEIN PET100 HOMOLOG, MITOCHONDRIAL"/>
    <property type="match status" value="1"/>
</dbReference>
<dbReference type="InterPro" id="IPR018625">
    <property type="entry name" value="Pet100"/>
</dbReference>
<keyword evidence="6" id="KW-0496">Mitochondrion</keyword>
<comment type="similarity">
    <text evidence="8">Belongs to the PET100 family.</text>
</comment>
<dbReference type="GO" id="GO:0005743">
    <property type="term" value="C:mitochondrial inner membrane"/>
    <property type="evidence" value="ECO:0007669"/>
    <property type="project" value="TreeGrafter"/>
</dbReference>
<dbReference type="PANTHER" id="PTHR33968:SF1">
    <property type="entry name" value="PROTEIN PET100 HOMOLOG, MITOCHONDRIAL"/>
    <property type="match status" value="1"/>
</dbReference>
<keyword evidence="5 9" id="KW-1133">Transmembrane helix</keyword>
<evidence type="ECO:0000313" key="11">
    <source>
        <dbReference type="Proteomes" id="UP000272025"/>
    </source>
</evidence>
<keyword evidence="11" id="KW-1185">Reference proteome</keyword>
<evidence type="ECO:0000256" key="6">
    <source>
        <dbReference type="ARBA" id="ARBA00023128"/>
    </source>
</evidence>
<dbReference type="RefSeq" id="XP_028463678.1">
    <property type="nucleotide sequence ID" value="XM_028610645.1"/>
</dbReference>
<organism evidence="10 11">
    <name type="scientific">Sodiomyces alkalinus (strain CBS 110278 / VKM F-3762 / F11)</name>
    <name type="common">Alkaliphilic filamentous fungus</name>
    <dbReference type="NCBI Taxonomy" id="1314773"/>
    <lineage>
        <taxon>Eukaryota</taxon>
        <taxon>Fungi</taxon>
        <taxon>Dikarya</taxon>
        <taxon>Ascomycota</taxon>
        <taxon>Pezizomycotina</taxon>
        <taxon>Sordariomycetes</taxon>
        <taxon>Hypocreomycetidae</taxon>
        <taxon>Glomerellales</taxon>
        <taxon>Plectosphaerellaceae</taxon>
        <taxon>Sodiomyces</taxon>
    </lineage>
</organism>
<keyword evidence="3 9" id="KW-0812">Transmembrane</keyword>
<dbReference type="Proteomes" id="UP000272025">
    <property type="component" value="Unassembled WGS sequence"/>
</dbReference>
<keyword evidence="7 9" id="KW-0472">Membrane</keyword>
<evidence type="ECO:0008006" key="12">
    <source>
        <dbReference type="Google" id="ProtNLM"/>
    </source>
</evidence>